<dbReference type="EMBL" id="VUYU01000020">
    <property type="protein sequence ID" value="NHZ36658.1"/>
    <property type="molecule type" value="Genomic_DNA"/>
</dbReference>
<evidence type="ECO:0008006" key="3">
    <source>
        <dbReference type="Google" id="ProtNLM"/>
    </source>
</evidence>
<dbReference type="RefSeq" id="WP_167228810.1">
    <property type="nucleotide sequence ID" value="NZ_VUYU01000020.1"/>
</dbReference>
<organism evidence="1 2">
    <name type="scientific">Massilia rubra</name>
    <dbReference type="NCBI Taxonomy" id="2607910"/>
    <lineage>
        <taxon>Bacteria</taxon>
        <taxon>Pseudomonadati</taxon>
        <taxon>Pseudomonadota</taxon>
        <taxon>Betaproteobacteria</taxon>
        <taxon>Burkholderiales</taxon>
        <taxon>Oxalobacteraceae</taxon>
        <taxon>Telluria group</taxon>
        <taxon>Massilia</taxon>
    </lineage>
</organism>
<keyword evidence="2" id="KW-1185">Reference proteome</keyword>
<accession>A0ABX0LP67</accession>
<dbReference type="Proteomes" id="UP000785613">
    <property type="component" value="Unassembled WGS sequence"/>
</dbReference>
<evidence type="ECO:0000313" key="1">
    <source>
        <dbReference type="EMBL" id="NHZ36658.1"/>
    </source>
</evidence>
<evidence type="ECO:0000313" key="2">
    <source>
        <dbReference type="Proteomes" id="UP000785613"/>
    </source>
</evidence>
<comment type="caution">
    <text evidence="1">The sequence shown here is derived from an EMBL/GenBank/DDBJ whole genome shotgun (WGS) entry which is preliminary data.</text>
</comment>
<protein>
    <recommendedName>
        <fullName evidence="3">Carboxypeptidase regulatory-like domain-containing protein</fullName>
    </recommendedName>
</protein>
<reference evidence="1 2" key="1">
    <citation type="submission" date="2019-09" db="EMBL/GenBank/DDBJ databases">
        <title>Taxonomy of Antarctic Massilia spp.: description of Massilia rubra sp. nov., Massilia aquatica sp. nov., Massilia mucilaginosa sp. nov., Massilia frigida sp. nov. isolated from streams, lakes and regoliths.</title>
        <authorList>
            <person name="Holochova P."/>
            <person name="Sedlacek I."/>
            <person name="Kralova S."/>
            <person name="Maslanova I."/>
            <person name="Busse H.-J."/>
            <person name="Stankova E."/>
            <person name="Vrbovska V."/>
            <person name="Kovarovic V."/>
            <person name="Bartak M."/>
            <person name="Svec P."/>
            <person name="Pantucek R."/>
        </authorList>
    </citation>
    <scope>NUCLEOTIDE SEQUENCE [LARGE SCALE GENOMIC DNA]</scope>
    <source>
        <strain evidence="1 2">CCM 8692</strain>
    </source>
</reference>
<proteinExistence type="predicted"/>
<gene>
    <name evidence="1" type="ORF">F0185_24125</name>
</gene>
<name>A0ABX0LP67_9BURK</name>
<sequence length="704" mass="78417">MTIKDRGPNQTDARFRIEGQVQFEEQDGKAEDLGVKVLVADRFGEPLGDADVDREGRFSVALRLAKPTDVQLFIGPGLNAADVRHTSSFSQRYSIKDWVATENGAVIRATPVVPQSLWWPWRPVRICVTGHVRKIDDHEGQVDICPVPFVKIEIFDVDREGCFWPPIRNWWDVLVDRPVVRIPDLLKPRRFPVKPFPVPDPAPDLRLDLGAPGRMASLNPQPLPPRAKSLTSLADIDRHAVNAVPAPVAFEAVQRVGEARLLDTSIASRLDRLTLTSTVAPWLIFPRCFYSRELLCETYTDCDGYFRCCFRWWPIHFRNGRLRFDSRPDIIVRLTQIINGVQTVIYMDPYTSTRWNVTNTHLDLYLDNEDVRCGQGCKPPPTGTPVFFTRIGHDEVYQINQASGLYSDTVLSQMAYGRGLDVFGLFGDALASGAPARYYRLSYKKQGQADSAFKFVDADLNDTRVDKSSYLSTGHKLGPYPVNGTNALYEVRNRTDYYWYNPDWIGYWNTVPVEAGSDTYVLRLEMFDENGVYLDTASGQVDYRDGTVAPPATLPAVADHCDLVITIDNQPAELDLDIPAVLNDCGVIPWHPALVLNFNVSVTQPSNRLYTWALDYTKGVSPTVTSLLPSPAFSNSGALSPVNTTVSGASLLAGLSSTCAFAVKLSAYAHIRNGYGLVYYSEIIIALAIEKCVPCPECGPIAIL</sequence>